<dbReference type="GO" id="GO:0046872">
    <property type="term" value="F:metal ion binding"/>
    <property type="evidence" value="ECO:0007669"/>
    <property type="project" value="UniProtKB-KW"/>
</dbReference>
<dbReference type="PANTHER" id="PTHR33577">
    <property type="entry name" value="STERIGMATOCYSTIN BIOSYNTHESIS PEROXIDASE STCC-RELATED"/>
    <property type="match status" value="1"/>
</dbReference>
<comment type="cofactor">
    <cofactor evidence="1">
        <name>heme b</name>
        <dbReference type="ChEBI" id="CHEBI:60344"/>
    </cofactor>
</comment>
<keyword evidence="5 10" id="KW-0560">Oxidoreductase</keyword>
<dbReference type="InterPro" id="IPR000028">
    <property type="entry name" value="Chloroperoxidase"/>
</dbReference>
<evidence type="ECO:0000256" key="6">
    <source>
        <dbReference type="ARBA" id="ARBA00023004"/>
    </source>
</evidence>
<name>A0A364MSZ5_STELY</name>
<proteinExistence type="inferred from homology"/>
<evidence type="ECO:0000313" key="10">
    <source>
        <dbReference type="EMBL" id="RAR02645.1"/>
    </source>
</evidence>
<protein>
    <submittedName>
        <fullName evidence="10">Oxidase-like protein</fullName>
        <ecNumber evidence="10">1.11.1.7</ecNumber>
    </submittedName>
</protein>
<keyword evidence="6" id="KW-0408">Iron</keyword>
<keyword evidence="4" id="KW-0479">Metal-binding</keyword>
<organism evidence="10 11">
    <name type="scientific">Stemphylium lycopersici</name>
    <name type="common">Tomato gray leaf spot disease fungus</name>
    <name type="synonym">Thyrospora lycopersici</name>
    <dbReference type="NCBI Taxonomy" id="183478"/>
    <lineage>
        <taxon>Eukaryota</taxon>
        <taxon>Fungi</taxon>
        <taxon>Dikarya</taxon>
        <taxon>Ascomycota</taxon>
        <taxon>Pezizomycotina</taxon>
        <taxon>Dothideomycetes</taxon>
        <taxon>Pleosporomycetidae</taxon>
        <taxon>Pleosporales</taxon>
        <taxon>Pleosporineae</taxon>
        <taxon>Pleosporaceae</taxon>
        <taxon>Stemphylium</taxon>
    </lineage>
</organism>
<comment type="caution">
    <text evidence="10">The sequence shown here is derived from an EMBL/GenBank/DDBJ whole genome shotgun (WGS) entry which is preliminary data.</text>
</comment>
<keyword evidence="3" id="KW-0349">Heme</keyword>
<dbReference type="OrthoDB" id="407298at2759"/>
<evidence type="ECO:0000256" key="5">
    <source>
        <dbReference type="ARBA" id="ARBA00023002"/>
    </source>
</evidence>
<feature type="domain" description="Heme haloperoxidase family profile" evidence="9">
    <location>
        <begin position="75"/>
        <end position="327"/>
    </location>
</feature>
<gene>
    <name evidence="10" type="ORF">DDE83_008521</name>
</gene>
<feature type="chain" id="PRO_5016596077" evidence="8">
    <location>
        <begin position="19"/>
        <end position="434"/>
    </location>
</feature>
<evidence type="ECO:0000313" key="11">
    <source>
        <dbReference type="Proteomes" id="UP000249619"/>
    </source>
</evidence>
<dbReference type="SUPFAM" id="SSF47571">
    <property type="entry name" value="Cloroperoxidase"/>
    <property type="match status" value="1"/>
</dbReference>
<dbReference type="GO" id="GO:0140825">
    <property type="term" value="F:lactoperoxidase activity"/>
    <property type="evidence" value="ECO:0007669"/>
    <property type="project" value="UniProtKB-EC"/>
</dbReference>
<evidence type="ECO:0000256" key="7">
    <source>
        <dbReference type="ARBA" id="ARBA00025795"/>
    </source>
</evidence>
<dbReference type="PROSITE" id="PS51405">
    <property type="entry name" value="HEME_HALOPEROXIDASE"/>
    <property type="match status" value="1"/>
</dbReference>
<dbReference type="PANTHER" id="PTHR33577:SF1">
    <property type="entry name" value="HEME HALOPEROXIDASE FAMILY PROFILE DOMAIN-CONTAINING PROTEIN"/>
    <property type="match status" value="1"/>
</dbReference>
<evidence type="ECO:0000256" key="2">
    <source>
        <dbReference type="ARBA" id="ARBA00022559"/>
    </source>
</evidence>
<evidence type="ECO:0000256" key="8">
    <source>
        <dbReference type="SAM" id="SignalP"/>
    </source>
</evidence>
<dbReference type="Pfam" id="PF01328">
    <property type="entry name" value="Peroxidase_2"/>
    <property type="match status" value="1"/>
</dbReference>
<feature type="signal peptide" evidence="8">
    <location>
        <begin position="1"/>
        <end position="18"/>
    </location>
</feature>
<evidence type="ECO:0000256" key="3">
    <source>
        <dbReference type="ARBA" id="ARBA00022617"/>
    </source>
</evidence>
<dbReference type="EC" id="1.11.1.7" evidence="10"/>
<keyword evidence="11" id="KW-1185">Reference proteome</keyword>
<comment type="similarity">
    <text evidence="7">Belongs to the chloroperoxidase family.</text>
</comment>
<dbReference type="InterPro" id="IPR036851">
    <property type="entry name" value="Chloroperoxidase-like_sf"/>
</dbReference>
<dbReference type="Proteomes" id="UP000249619">
    <property type="component" value="Unassembled WGS sequence"/>
</dbReference>
<keyword evidence="2 10" id="KW-0575">Peroxidase</keyword>
<evidence type="ECO:0000256" key="4">
    <source>
        <dbReference type="ARBA" id="ARBA00022723"/>
    </source>
</evidence>
<keyword evidence="8" id="KW-0732">Signal</keyword>
<dbReference type="EMBL" id="QGDH01000209">
    <property type="protein sequence ID" value="RAR02645.1"/>
    <property type="molecule type" value="Genomic_DNA"/>
</dbReference>
<dbReference type="Gene3D" id="1.10.489.10">
    <property type="entry name" value="Chloroperoxidase-like"/>
    <property type="match status" value="1"/>
</dbReference>
<accession>A0A364MSZ5</accession>
<reference evidence="11" key="1">
    <citation type="submission" date="2018-05" db="EMBL/GenBank/DDBJ databases">
        <title>Draft genome sequence of Stemphylium lycopersici strain CIDEFI 213.</title>
        <authorList>
            <person name="Medina R."/>
            <person name="Franco M.E.E."/>
            <person name="Lucentini C.G."/>
            <person name="Saparrat M.C.N."/>
            <person name="Balatti P.A."/>
        </authorList>
    </citation>
    <scope>NUCLEOTIDE SEQUENCE [LARGE SCALE GENOMIC DNA]</scope>
    <source>
        <strain evidence="11">CIDEFI 213</strain>
    </source>
</reference>
<sequence>MKLSLLYSATLFCTAAFAFPTSLLNGDISEEQLAQISSLAERISREVHTQAKRQAGLGLLKPGFDAEKQRVSTTGAHRYIAPGPNDIRGPCPGLNTMANHGYISRTGVSSVVEMTQASTEVFGMGVDLSAFLSVYAAVVSGDITTASIGGKPKSGGLLSGLTSSLGLLGEAQGLSNSHNRFEADCSPTRADLYKTGDPVSLNVPQFEELIAMPLGPNGYDLTVMHPFRGARFNNSIATNGRYFAGPFTHFALNTATYLFTYHFFANCSAEFPDGYLDEETLKTFEGVTGERGSFKWAPGRERIPENWYRRAIGNEYGIPAFALDAVGALRALPYMAVIGGNTGEPNTFTGVNIADLTGGVFNAETLLEGNNAMCFAFQFVQFATPDILDGLLGNVVLAVRKITGALDPILQSLACPQMAKYDLGLLSSFPGGKM</sequence>
<dbReference type="AlphaFoldDB" id="A0A364MSZ5"/>
<evidence type="ECO:0000259" key="9">
    <source>
        <dbReference type="PROSITE" id="PS51405"/>
    </source>
</evidence>
<evidence type="ECO:0000256" key="1">
    <source>
        <dbReference type="ARBA" id="ARBA00001970"/>
    </source>
</evidence>